<feature type="domain" description="Bacterial bifunctional deaminase-reductase C-terminal" evidence="1">
    <location>
        <begin position="9"/>
        <end position="169"/>
    </location>
</feature>
<dbReference type="Pfam" id="PF01872">
    <property type="entry name" value="RibD_C"/>
    <property type="match status" value="1"/>
</dbReference>
<dbReference type="InterPro" id="IPR050765">
    <property type="entry name" value="Riboflavin_Biosynth_HTPR"/>
</dbReference>
<organism evidence="2 3">
    <name type="scientific">Candidatus Roizmanbacteria bacterium RIFCSPHIGHO2_02_FULL_40_9</name>
    <dbReference type="NCBI Taxonomy" id="1802042"/>
    <lineage>
        <taxon>Bacteria</taxon>
        <taxon>Candidatus Roizmaniibacteriota</taxon>
    </lineage>
</organism>
<dbReference type="SUPFAM" id="SSF53597">
    <property type="entry name" value="Dihydrofolate reductase-like"/>
    <property type="match status" value="1"/>
</dbReference>
<dbReference type="AlphaFoldDB" id="A0A1F7HBQ2"/>
<dbReference type="PANTHER" id="PTHR38011:SF11">
    <property type="entry name" value="2,5-DIAMINO-6-RIBOSYLAMINO-4(3H)-PYRIMIDINONE 5'-PHOSPHATE REDUCTASE"/>
    <property type="match status" value="1"/>
</dbReference>
<name>A0A1F7HBQ2_9BACT</name>
<comment type="caution">
    <text evidence="2">The sequence shown here is derived from an EMBL/GenBank/DDBJ whole genome shotgun (WGS) entry which is preliminary data.</text>
</comment>
<sequence length="183" mass="20590">MAKEGGKMKVIAIIVQSVNGRITKGSDPNVYKWTSQEDKLHLKETIGKASLIVMGSTTYEEAKRNITLLPQIQRIVLTSRPQDYAQEAVPGQLEFYSMAPQDVVKKYGEMGHKELLLLGGSKIYSEFLKQGLINEIWLTVEPVIFGQGKPLIDTDRNVSMKLLSLEKLNDKGTLLLKYQLFFS</sequence>
<protein>
    <recommendedName>
        <fullName evidence="1">Bacterial bifunctional deaminase-reductase C-terminal domain-containing protein</fullName>
    </recommendedName>
</protein>
<dbReference type="InterPro" id="IPR002734">
    <property type="entry name" value="RibDG_C"/>
</dbReference>
<gene>
    <name evidence="2" type="ORF">A3D06_01390</name>
</gene>
<accession>A0A1F7HBQ2</accession>
<dbReference type="EMBL" id="MFZS01000031">
    <property type="protein sequence ID" value="OGK28709.1"/>
    <property type="molecule type" value="Genomic_DNA"/>
</dbReference>
<evidence type="ECO:0000313" key="2">
    <source>
        <dbReference type="EMBL" id="OGK28709.1"/>
    </source>
</evidence>
<dbReference type="InterPro" id="IPR024072">
    <property type="entry name" value="DHFR-like_dom_sf"/>
</dbReference>
<dbReference type="Gene3D" id="3.40.430.10">
    <property type="entry name" value="Dihydrofolate Reductase, subunit A"/>
    <property type="match status" value="1"/>
</dbReference>
<dbReference type="GO" id="GO:0009231">
    <property type="term" value="P:riboflavin biosynthetic process"/>
    <property type="evidence" value="ECO:0007669"/>
    <property type="project" value="InterPro"/>
</dbReference>
<proteinExistence type="predicted"/>
<dbReference type="PANTHER" id="PTHR38011">
    <property type="entry name" value="DIHYDROFOLATE REDUCTASE FAMILY PROTEIN (AFU_ORTHOLOGUE AFUA_8G06820)"/>
    <property type="match status" value="1"/>
</dbReference>
<dbReference type="Proteomes" id="UP000177027">
    <property type="component" value="Unassembled WGS sequence"/>
</dbReference>
<dbReference type="GO" id="GO:0008703">
    <property type="term" value="F:5-amino-6-(5-phosphoribosylamino)uracil reductase activity"/>
    <property type="evidence" value="ECO:0007669"/>
    <property type="project" value="InterPro"/>
</dbReference>
<evidence type="ECO:0000313" key="3">
    <source>
        <dbReference type="Proteomes" id="UP000177027"/>
    </source>
</evidence>
<evidence type="ECO:0000259" key="1">
    <source>
        <dbReference type="Pfam" id="PF01872"/>
    </source>
</evidence>
<reference evidence="2 3" key="1">
    <citation type="journal article" date="2016" name="Nat. Commun.">
        <title>Thousands of microbial genomes shed light on interconnected biogeochemical processes in an aquifer system.</title>
        <authorList>
            <person name="Anantharaman K."/>
            <person name="Brown C.T."/>
            <person name="Hug L.A."/>
            <person name="Sharon I."/>
            <person name="Castelle C.J."/>
            <person name="Probst A.J."/>
            <person name="Thomas B.C."/>
            <person name="Singh A."/>
            <person name="Wilkins M.J."/>
            <person name="Karaoz U."/>
            <person name="Brodie E.L."/>
            <person name="Williams K.H."/>
            <person name="Hubbard S.S."/>
            <person name="Banfield J.F."/>
        </authorList>
    </citation>
    <scope>NUCLEOTIDE SEQUENCE [LARGE SCALE GENOMIC DNA]</scope>
</reference>